<dbReference type="EMBL" id="CP019937">
    <property type="protein sequence ID" value="ARO14760.1"/>
    <property type="molecule type" value="Genomic_DNA"/>
</dbReference>
<dbReference type="KEGG" id="kro:BVG79_01414"/>
<feature type="region of interest" description="Disordered" evidence="1">
    <location>
        <begin position="31"/>
        <end position="51"/>
    </location>
</feature>
<dbReference type="Proteomes" id="UP000242447">
    <property type="component" value="Chromosome"/>
</dbReference>
<keyword evidence="3" id="KW-1185">Reference proteome</keyword>
<evidence type="ECO:0000256" key="1">
    <source>
        <dbReference type="SAM" id="MobiDB-lite"/>
    </source>
</evidence>
<reference evidence="2 3" key="1">
    <citation type="submission" date="2017-02" db="EMBL/GenBank/DDBJ databases">
        <title>Ketogulonicigenium robustum SPU B003 Genome sequencing and assembly.</title>
        <authorList>
            <person name="Li Y."/>
            <person name="Liu L."/>
            <person name="Wang C."/>
            <person name="Zhang M."/>
            <person name="Zhang T."/>
            <person name="Zhang Y."/>
        </authorList>
    </citation>
    <scope>NUCLEOTIDE SEQUENCE [LARGE SCALE GENOMIC DNA]</scope>
    <source>
        <strain evidence="2 3">SPU_B003</strain>
    </source>
</reference>
<protein>
    <submittedName>
        <fullName evidence="2">Uncharacterized protein</fullName>
    </submittedName>
</protein>
<evidence type="ECO:0000313" key="3">
    <source>
        <dbReference type="Proteomes" id="UP000242447"/>
    </source>
</evidence>
<sequence length="51" mass="5219">MVAGHFLSDLPILGGYAITSQTVWGKVAASSTRNLPADAPKALAKPAPTAR</sequence>
<accession>A0A1W6P0A9</accession>
<proteinExistence type="predicted"/>
<dbReference type="STRING" id="92947.BVG79_01414"/>
<name>A0A1W6P0A9_9RHOB</name>
<gene>
    <name evidence="2" type="ORF">BVG79_01414</name>
</gene>
<evidence type="ECO:0000313" key="2">
    <source>
        <dbReference type="EMBL" id="ARO14760.1"/>
    </source>
</evidence>
<organism evidence="2 3">
    <name type="scientific">Ketogulonicigenium robustum</name>
    <dbReference type="NCBI Taxonomy" id="92947"/>
    <lineage>
        <taxon>Bacteria</taxon>
        <taxon>Pseudomonadati</taxon>
        <taxon>Pseudomonadota</taxon>
        <taxon>Alphaproteobacteria</taxon>
        <taxon>Rhodobacterales</taxon>
        <taxon>Roseobacteraceae</taxon>
        <taxon>Ketogulonicigenium</taxon>
    </lineage>
</organism>
<feature type="compositionally biased region" description="Low complexity" evidence="1">
    <location>
        <begin position="35"/>
        <end position="51"/>
    </location>
</feature>
<dbReference type="AlphaFoldDB" id="A0A1W6P0A9"/>